<dbReference type="CDD" id="cd04301">
    <property type="entry name" value="NAT_SF"/>
    <property type="match status" value="1"/>
</dbReference>
<dbReference type="GO" id="GO:0016747">
    <property type="term" value="F:acyltransferase activity, transferring groups other than amino-acyl groups"/>
    <property type="evidence" value="ECO:0007669"/>
    <property type="project" value="InterPro"/>
</dbReference>
<dbReference type="KEGG" id="mtua:CSH63_26945"/>
<dbReference type="SUPFAM" id="SSF55729">
    <property type="entry name" value="Acyl-CoA N-acyltransferases (Nat)"/>
    <property type="match status" value="1"/>
</dbReference>
<dbReference type="Gene3D" id="3.40.630.30">
    <property type="match status" value="1"/>
</dbReference>
<sequence length="145" mass="15852">MGVEISVVEDVTDEVVKAFGRLLPQLSRSAEPLDAEALRTLIGWQGNRLLVARVDGEIMGALTLVMFPIPTGLRAWIEDVVVDEAARGRGAGEALTREAVRLARVAGARTVDLTSRPSRAAANRLYERVGFQLRDSKVYRLTGEH</sequence>
<keyword evidence="2" id="KW-0012">Acyltransferase</keyword>
<reference evidence="4 5" key="1">
    <citation type="submission" date="2017-10" db="EMBL/GenBank/DDBJ databases">
        <title>Integration of genomic and chemical information greatly accelerates assignment of the full stereostructure of myelolactone, a potent inhibitor of myeloma from a marine-derived Micromonospora.</title>
        <authorList>
            <person name="Kim M.C."/>
            <person name="Machado H."/>
            <person name="Jensen P.R."/>
            <person name="Fenical W."/>
        </authorList>
    </citation>
    <scope>NUCLEOTIDE SEQUENCE [LARGE SCALE GENOMIC DNA]</scope>
    <source>
        <strain evidence="4 5">CNY-010</strain>
    </source>
</reference>
<proteinExistence type="predicted"/>
<keyword evidence="1 4" id="KW-0808">Transferase</keyword>
<dbReference type="InterPro" id="IPR050832">
    <property type="entry name" value="Bact_Acetyltransf"/>
</dbReference>
<gene>
    <name evidence="4" type="ORF">CSH63_26945</name>
</gene>
<protein>
    <submittedName>
        <fullName evidence="4">GNAT family N-acetyltransferase</fullName>
    </submittedName>
</protein>
<evidence type="ECO:0000259" key="3">
    <source>
        <dbReference type="PROSITE" id="PS51186"/>
    </source>
</evidence>
<evidence type="ECO:0000313" key="4">
    <source>
        <dbReference type="EMBL" id="AYF31012.1"/>
    </source>
</evidence>
<dbReference type="RefSeq" id="WP_120572630.1">
    <property type="nucleotide sequence ID" value="NZ_CP024087.1"/>
</dbReference>
<accession>A0A386WST6</accession>
<dbReference type="Pfam" id="PF00583">
    <property type="entry name" value="Acetyltransf_1"/>
    <property type="match status" value="1"/>
</dbReference>
<dbReference type="AlphaFoldDB" id="A0A386WST6"/>
<feature type="domain" description="N-acetyltransferase" evidence="3">
    <location>
        <begin position="6"/>
        <end position="145"/>
    </location>
</feature>
<dbReference type="EMBL" id="CP024087">
    <property type="protein sequence ID" value="AYF31012.1"/>
    <property type="molecule type" value="Genomic_DNA"/>
</dbReference>
<dbReference type="InterPro" id="IPR000182">
    <property type="entry name" value="GNAT_dom"/>
</dbReference>
<name>A0A386WST6_9ACTN</name>
<evidence type="ECO:0000313" key="5">
    <source>
        <dbReference type="Proteomes" id="UP000267804"/>
    </source>
</evidence>
<dbReference type="Proteomes" id="UP000267804">
    <property type="component" value="Chromosome"/>
</dbReference>
<evidence type="ECO:0000256" key="1">
    <source>
        <dbReference type="ARBA" id="ARBA00022679"/>
    </source>
</evidence>
<dbReference type="PANTHER" id="PTHR43877">
    <property type="entry name" value="AMINOALKYLPHOSPHONATE N-ACETYLTRANSFERASE-RELATED-RELATED"/>
    <property type="match status" value="1"/>
</dbReference>
<evidence type="ECO:0000256" key="2">
    <source>
        <dbReference type="ARBA" id="ARBA00023315"/>
    </source>
</evidence>
<dbReference type="InterPro" id="IPR016181">
    <property type="entry name" value="Acyl_CoA_acyltransferase"/>
</dbReference>
<dbReference type="PROSITE" id="PS51186">
    <property type="entry name" value="GNAT"/>
    <property type="match status" value="1"/>
</dbReference>
<organism evidence="4 5">
    <name type="scientific">Micromonospora tulbaghiae</name>
    <dbReference type="NCBI Taxonomy" id="479978"/>
    <lineage>
        <taxon>Bacteria</taxon>
        <taxon>Bacillati</taxon>
        <taxon>Actinomycetota</taxon>
        <taxon>Actinomycetes</taxon>
        <taxon>Micromonosporales</taxon>
        <taxon>Micromonosporaceae</taxon>
        <taxon>Micromonospora</taxon>
    </lineage>
</organism>